<keyword evidence="4" id="KW-1133">Transmembrane helix</keyword>
<dbReference type="OrthoDB" id="4186295at2"/>
<reference evidence="5 6" key="1">
    <citation type="submission" date="2019-02" db="EMBL/GenBank/DDBJ databases">
        <title>Genomic Encyclopedia of Type Strains, Phase IV (KMG-IV): sequencing the most valuable type-strain genomes for metagenomic binning, comparative biology and taxonomic classification.</title>
        <authorList>
            <person name="Goeker M."/>
        </authorList>
    </citation>
    <scope>NUCLEOTIDE SEQUENCE [LARGE SCALE GENOMIC DNA]</scope>
    <source>
        <strain evidence="5 6">DSM 45622</strain>
    </source>
</reference>
<dbReference type="GO" id="GO:0005886">
    <property type="term" value="C:plasma membrane"/>
    <property type="evidence" value="ECO:0007669"/>
    <property type="project" value="UniProtKB-SubCell"/>
</dbReference>
<dbReference type="Proteomes" id="UP000293638">
    <property type="component" value="Unassembled WGS sequence"/>
</dbReference>
<accession>A0A4V2F4R3</accession>
<evidence type="ECO:0000313" key="6">
    <source>
        <dbReference type="Proteomes" id="UP000293638"/>
    </source>
</evidence>
<protein>
    <submittedName>
        <fullName evidence="5">Teichoic acid transport system permease protein</fullName>
    </submittedName>
</protein>
<comment type="caution">
    <text evidence="5">The sequence shown here is derived from an EMBL/GenBank/DDBJ whole genome shotgun (WGS) entry which is preliminary data.</text>
</comment>
<dbReference type="AlphaFoldDB" id="A0A4V2F4R3"/>
<keyword evidence="4" id="KW-0812">Transmembrane</keyword>
<gene>
    <name evidence="5" type="ORF">EV189_2003</name>
</gene>
<comment type="subcellular location">
    <subcellularLocation>
        <location evidence="1">Cell inner membrane</location>
        <topology evidence="1">Multi-pass membrane protein</topology>
    </subcellularLocation>
</comment>
<feature type="transmembrane region" description="Helical" evidence="4">
    <location>
        <begin position="150"/>
        <end position="174"/>
    </location>
</feature>
<evidence type="ECO:0000256" key="4">
    <source>
        <dbReference type="SAM" id="Phobius"/>
    </source>
</evidence>
<dbReference type="EMBL" id="SGXD01000002">
    <property type="protein sequence ID" value="RZS90219.1"/>
    <property type="molecule type" value="Genomic_DNA"/>
</dbReference>
<name>A0A4V2F4R3_9ACTN</name>
<keyword evidence="6" id="KW-1185">Reference proteome</keyword>
<feature type="transmembrane region" description="Helical" evidence="4">
    <location>
        <begin position="110"/>
        <end position="129"/>
    </location>
</feature>
<sequence length="302" mass="34067">MAQVAEPRVETSAEVHVYEPHKVGVPPQRKYLRDLWKRREFAVEYARSELHTQNVDTVLGQVWLVLNPLLLGSVYFILVNVLSTRTVTKTVVVDGHRVVEHVHQGQGPTYFAHLLAGLFAYYFVTGAMNQGTKSVTKAGKLLINTAFPRVLLPLASTLVAFWRFLPTLLVYAVVHVIAGRPIGPHLLLALVSVVQMTLLGAGLALFFSTLQVFVRDTSAFLPYATRIWLYLSPVLLQVSHFPGWTHPINPLFWIMACWSELLVQGTVEPLTWWVGGTLWAVGAFLVGWFFFVSREREFAFRL</sequence>
<dbReference type="PANTHER" id="PTHR30413:SF8">
    <property type="entry name" value="TRANSPORT PERMEASE PROTEIN"/>
    <property type="match status" value="1"/>
</dbReference>
<comment type="similarity">
    <text evidence="2">Belongs to the ABC-2 integral membrane protein family.</text>
</comment>
<proteinExistence type="inferred from homology"/>
<evidence type="ECO:0000256" key="2">
    <source>
        <dbReference type="ARBA" id="ARBA00007783"/>
    </source>
</evidence>
<feature type="transmembrane region" description="Helical" evidence="4">
    <location>
        <begin position="186"/>
        <end position="207"/>
    </location>
</feature>
<keyword evidence="3" id="KW-0813">Transport</keyword>
<organism evidence="5 6">
    <name type="scientific">Motilibacter rhizosphaerae</name>
    <dbReference type="NCBI Taxonomy" id="598652"/>
    <lineage>
        <taxon>Bacteria</taxon>
        <taxon>Bacillati</taxon>
        <taxon>Actinomycetota</taxon>
        <taxon>Actinomycetes</taxon>
        <taxon>Motilibacterales</taxon>
        <taxon>Motilibacteraceae</taxon>
        <taxon>Motilibacter</taxon>
    </lineage>
</organism>
<dbReference type="PANTHER" id="PTHR30413">
    <property type="entry name" value="INNER MEMBRANE TRANSPORT PERMEASE"/>
    <property type="match status" value="1"/>
</dbReference>
<evidence type="ECO:0000256" key="3">
    <source>
        <dbReference type="ARBA" id="ARBA00022448"/>
    </source>
</evidence>
<evidence type="ECO:0000313" key="5">
    <source>
        <dbReference type="EMBL" id="RZS90219.1"/>
    </source>
</evidence>
<keyword evidence="4" id="KW-0472">Membrane</keyword>
<dbReference type="RefSeq" id="WP_130492709.1">
    <property type="nucleotide sequence ID" value="NZ_SGXD01000002.1"/>
</dbReference>
<dbReference type="GO" id="GO:0015920">
    <property type="term" value="P:lipopolysaccharide transport"/>
    <property type="evidence" value="ECO:0007669"/>
    <property type="project" value="TreeGrafter"/>
</dbReference>
<feature type="transmembrane region" description="Helical" evidence="4">
    <location>
        <begin position="270"/>
        <end position="292"/>
    </location>
</feature>
<feature type="transmembrane region" description="Helical" evidence="4">
    <location>
        <begin position="57"/>
        <end position="78"/>
    </location>
</feature>
<evidence type="ECO:0000256" key="1">
    <source>
        <dbReference type="ARBA" id="ARBA00004429"/>
    </source>
</evidence>